<name>A0AA39CVL6_9EURO</name>
<reference evidence="2" key="1">
    <citation type="submission" date="2022-10" db="EMBL/GenBank/DDBJ databases">
        <title>Culturing micro-colonial fungi from biological soil crusts in the Mojave desert and describing Neophaeococcomyces mojavensis, and introducing the new genera and species Taxawa tesnikishii.</title>
        <authorList>
            <person name="Kurbessoian T."/>
            <person name="Stajich J.E."/>
        </authorList>
    </citation>
    <scope>NUCLEOTIDE SEQUENCE</scope>
    <source>
        <strain evidence="2">TK_35</strain>
    </source>
</reference>
<dbReference type="EMBL" id="JAPDRN010000051">
    <property type="protein sequence ID" value="KAJ9632924.1"/>
    <property type="molecule type" value="Genomic_DNA"/>
</dbReference>
<feature type="compositionally biased region" description="Acidic residues" evidence="1">
    <location>
        <begin position="369"/>
        <end position="381"/>
    </location>
</feature>
<feature type="region of interest" description="Disordered" evidence="1">
    <location>
        <begin position="362"/>
        <end position="381"/>
    </location>
</feature>
<evidence type="ECO:0000313" key="2">
    <source>
        <dbReference type="EMBL" id="KAJ9632924.1"/>
    </source>
</evidence>
<accession>A0AA39CVL6</accession>
<keyword evidence="3" id="KW-1185">Reference proteome</keyword>
<protein>
    <submittedName>
        <fullName evidence="2">Uncharacterized protein</fullName>
    </submittedName>
</protein>
<dbReference type="Proteomes" id="UP001172681">
    <property type="component" value="Unassembled WGS sequence"/>
</dbReference>
<feature type="region of interest" description="Disordered" evidence="1">
    <location>
        <begin position="195"/>
        <end position="220"/>
    </location>
</feature>
<comment type="caution">
    <text evidence="2">The sequence shown here is derived from an EMBL/GenBank/DDBJ whole genome shotgun (WGS) entry which is preliminary data.</text>
</comment>
<dbReference type="AlphaFoldDB" id="A0AA39CVL6"/>
<feature type="region of interest" description="Disordered" evidence="1">
    <location>
        <begin position="141"/>
        <end position="161"/>
    </location>
</feature>
<gene>
    <name evidence="2" type="ORF">H2204_007492</name>
</gene>
<evidence type="ECO:0000313" key="3">
    <source>
        <dbReference type="Proteomes" id="UP001172681"/>
    </source>
</evidence>
<sequence>MSTMAGRDEVEIEWAEFLANLESYKRQTTFQTLSNSLGPPCRTQSIQSAREDAQAHQQSARIELIGTSKASAATDNHKAKYVEKHTRPDGRLLPSAFANDFEPKAARRPRRVRKTGYTRVSPWARQAMETRRLLSLQRRCQEEVEDGPPTDITQQPRRSYPGDVRNAVARERSLGVVGAHWTSPVQHLSGVVSPMGASRQQVPAGDASPATMGPGGTSVGRVAGREEGAGTMAADVDEEDVVVVREPPRLFQEVYYADRPFTLCTVVDETRAVNQLVWRLFEIPIFGWTPRHPVMSAVPRPGQFQQGPGEVYVSRGVSYYGGDVETPHGDTDLAAFECGDTPGEAQMSRLRLMRSEPLRDWPRRSAIDDYNEDDDDSDEDS</sequence>
<evidence type="ECO:0000256" key="1">
    <source>
        <dbReference type="SAM" id="MobiDB-lite"/>
    </source>
</evidence>
<organism evidence="2 3">
    <name type="scientific">Knufia peltigerae</name>
    <dbReference type="NCBI Taxonomy" id="1002370"/>
    <lineage>
        <taxon>Eukaryota</taxon>
        <taxon>Fungi</taxon>
        <taxon>Dikarya</taxon>
        <taxon>Ascomycota</taxon>
        <taxon>Pezizomycotina</taxon>
        <taxon>Eurotiomycetes</taxon>
        <taxon>Chaetothyriomycetidae</taxon>
        <taxon>Chaetothyriales</taxon>
        <taxon>Trichomeriaceae</taxon>
        <taxon>Knufia</taxon>
    </lineage>
</organism>
<proteinExistence type="predicted"/>